<accession>X1NU38</accession>
<comment type="caution">
    <text evidence="2">The sequence shown here is derived from an EMBL/GenBank/DDBJ whole genome shotgun (WGS) entry which is preliminary data.</text>
</comment>
<reference evidence="2" key="1">
    <citation type="journal article" date="2014" name="Front. Microbiol.">
        <title>High frequency of phylogenetically diverse reductive dehalogenase-homologous genes in deep subseafloor sedimentary metagenomes.</title>
        <authorList>
            <person name="Kawai M."/>
            <person name="Futagami T."/>
            <person name="Toyoda A."/>
            <person name="Takaki Y."/>
            <person name="Nishi S."/>
            <person name="Hori S."/>
            <person name="Arai W."/>
            <person name="Tsubouchi T."/>
            <person name="Morono Y."/>
            <person name="Uchiyama I."/>
            <person name="Ito T."/>
            <person name="Fujiyama A."/>
            <person name="Inagaki F."/>
            <person name="Takami H."/>
        </authorList>
    </citation>
    <scope>NUCLEOTIDE SEQUENCE</scope>
    <source>
        <strain evidence="2">Expedition CK06-06</strain>
    </source>
</reference>
<name>X1NU38_9ZZZZ</name>
<feature type="non-terminal residue" evidence="2">
    <location>
        <position position="150"/>
    </location>
</feature>
<dbReference type="SUPFAM" id="SSF142764">
    <property type="entry name" value="YgbK-like"/>
    <property type="match status" value="1"/>
</dbReference>
<dbReference type="InterPro" id="IPR010737">
    <property type="entry name" value="4-carb_acid_sugar_kinase_N"/>
</dbReference>
<evidence type="ECO:0000259" key="1">
    <source>
        <dbReference type="Pfam" id="PF07005"/>
    </source>
</evidence>
<protein>
    <recommendedName>
        <fullName evidence="1">Four-carbon acid sugar kinase N-terminal domain-containing protein</fullName>
    </recommendedName>
</protein>
<evidence type="ECO:0000313" key="2">
    <source>
        <dbReference type="EMBL" id="GAI22174.1"/>
    </source>
</evidence>
<feature type="domain" description="Four-carbon acid sugar kinase N-terminal" evidence="1">
    <location>
        <begin position="2"/>
        <end position="129"/>
    </location>
</feature>
<dbReference type="EMBL" id="BARV01013400">
    <property type="protein sequence ID" value="GAI22174.1"/>
    <property type="molecule type" value="Genomic_DNA"/>
</dbReference>
<gene>
    <name evidence="2" type="ORF">S06H3_24219</name>
</gene>
<dbReference type="InterPro" id="IPR037051">
    <property type="entry name" value="4-carb_acid_sugar_kinase_N_sf"/>
</dbReference>
<proteinExistence type="predicted"/>
<sequence>MSILKKDICIFSPSFPSHQRITIGGYLVVDQKPLNLSEYSCCNPTQVENSFIPFLLKKQTGFPVGQIDLKDVAKGQKTILSKINELYQKGNKIIVIDSTNEEHLKDIFGGSLKFDGSVLFSGSAALANHFPNIYNKNEDLKINIGNNKGP</sequence>
<dbReference type="Pfam" id="PF07005">
    <property type="entry name" value="SBD_N"/>
    <property type="match status" value="1"/>
</dbReference>
<dbReference type="AlphaFoldDB" id="X1NU38"/>
<dbReference type="Gene3D" id="3.40.50.10840">
    <property type="entry name" value="Putative sugar-binding, N-terminal domain"/>
    <property type="match status" value="1"/>
</dbReference>
<organism evidence="2">
    <name type="scientific">marine sediment metagenome</name>
    <dbReference type="NCBI Taxonomy" id="412755"/>
    <lineage>
        <taxon>unclassified sequences</taxon>
        <taxon>metagenomes</taxon>
        <taxon>ecological metagenomes</taxon>
    </lineage>
</organism>